<organism evidence="1 2">
    <name type="scientific">Paenibacillus haidiansis</name>
    <dbReference type="NCBI Taxonomy" id="1574488"/>
    <lineage>
        <taxon>Bacteria</taxon>
        <taxon>Bacillati</taxon>
        <taxon>Bacillota</taxon>
        <taxon>Bacilli</taxon>
        <taxon>Bacillales</taxon>
        <taxon>Paenibacillaceae</taxon>
        <taxon>Paenibacillus</taxon>
    </lineage>
</organism>
<protein>
    <recommendedName>
        <fullName evidence="3">DUF1433 domain-containing protein</fullName>
    </recommendedName>
</protein>
<comment type="caution">
    <text evidence="1">The sequence shown here is derived from an EMBL/GenBank/DDBJ whole genome shotgun (WGS) entry which is preliminary data.</text>
</comment>
<reference evidence="1 2" key="1">
    <citation type="submission" date="2024-02" db="EMBL/GenBank/DDBJ databases">
        <title>A nitrogen-fixing paenibacillus bacterium.</title>
        <authorList>
            <person name="Zhang W.L."/>
            <person name="Chen S.F."/>
        </authorList>
    </citation>
    <scope>NUCLEOTIDE SEQUENCE [LARGE SCALE GENOMIC DNA]</scope>
    <source>
        <strain evidence="1 2">M1</strain>
    </source>
</reference>
<evidence type="ECO:0000313" key="2">
    <source>
        <dbReference type="Proteomes" id="UP001306950"/>
    </source>
</evidence>
<evidence type="ECO:0000313" key="1">
    <source>
        <dbReference type="EMBL" id="MEF2968551.1"/>
    </source>
</evidence>
<name>A0ABU7VZ82_9BACL</name>
<gene>
    <name evidence="1" type="ORF">V3851_22270</name>
</gene>
<accession>A0ABU7VZ82</accession>
<evidence type="ECO:0008006" key="3">
    <source>
        <dbReference type="Google" id="ProtNLM"/>
    </source>
</evidence>
<keyword evidence="2" id="KW-1185">Reference proteome</keyword>
<proteinExistence type="predicted"/>
<dbReference type="Proteomes" id="UP001306950">
    <property type="component" value="Unassembled WGS sequence"/>
</dbReference>
<dbReference type="RefSeq" id="WP_331848732.1">
    <property type="nucleotide sequence ID" value="NZ_JAZHPZ010000016.1"/>
</dbReference>
<sequence length="92" mass="10647">MNKSADEQEEIIRKAEQVGIQYFKENYNVDVVFTKFDIDAPHVSSDVAMYGHIKGEEDQEILLLVSYRTYEVTSGLYPEGFFEKHPPLKESN</sequence>
<dbReference type="EMBL" id="JAZHPZ010000016">
    <property type="protein sequence ID" value="MEF2968551.1"/>
    <property type="molecule type" value="Genomic_DNA"/>
</dbReference>